<sequence>MADDSEHIGRAPQPPHLLPQWADGGRLDAEALNNRQQRPPTVANILHGDIAHRTPTARAAMSDAAGRNGETVAVDHDCAKVYPSCLKFRPLAIQTECEFLAPLLALREATPWRRRRLGKSRRCRRSRIVPKGHTNIDGTEAALDLSILCPWRVFFF</sequence>
<dbReference type="Proteomes" id="UP000799291">
    <property type="component" value="Unassembled WGS sequence"/>
</dbReference>
<dbReference type="AlphaFoldDB" id="A0A6G1IHL0"/>
<evidence type="ECO:0000256" key="1">
    <source>
        <dbReference type="SAM" id="MobiDB-lite"/>
    </source>
</evidence>
<accession>A0A6G1IHL0</accession>
<protein>
    <submittedName>
        <fullName evidence="2">Uncharacterized protein</fullName>
    </submittedName>
</protein>
<feature type="region of interest" description="Disordered" evidence="1">
    <location>
        <begin position="1"/>
        <end position="22"/>
    </location>
</feature>
<name>A0A6G1IHL0_9PLEO</name>
<dbReference type="EMBL" id="MU005621">
    <property type="protein sequence ID" value="KAF2677615.1"/>
    <property type="molecule type" value="Genomic_DNA"/>
</dbReference>
<reference evidence="2" key="1">
    <citation type="journal article" date="2020" name="Stud. Mycol.">
        <title>101 Dothideomycetes genomes: a test case for predicting lifestyles and emergence of pathogens.</title>
        <authorList>
            <person name="Haridas S."/>
            <person name="Albert R."/>
            <person name="Binder M."/>
            <person name="Bloem J."/>
            <person name="Labutti K."/>
            <person name="Salamov A."/>
            <person name="Andreopoulos B."/>
            <person name="Baker S."/>
            <person name="Barry K."/>
            <person name="Bills G."/>
            <person name="Bluhm B."/>
            <person name="Cannon C."/>
            <person name="Castanera R."/>
            <person name="Culley D."/>
            <person name="Daum C."/>
            <person name="Ezra D."/>
            <person name="Gonzalez J."/>
            <person name="Henrissat B."/>
            <person name="Kuo A."/>
            <person name="Liang C."/>
            <person name="Lipzen A."/>
            <person name="Lutzoni F."/>
            <person name="Magnuson J."/>
            <person name="Mondo S."/>
            <person name="Nolan M."/>
            <person name="Ohm R."/>
            <person name="Pangilinan J."/>
            <person name="Park H.-J."/>
            <person name="Ramirez L."/>
            <person name="Alfaro M."/>
            <person name="Sun H."/>
            <person name="Tritt A."/>
            <person name="Yoshinaga Y."/>
            <person name="Zwiers L.-H."/>
            <person name="Turgeon B."/>
            <person name="Goodwin S."/>
            <person name="Spatafora J."/>
            <person name="Crous P."/>
            <person name="Grigoriev I."/>
        </authorList>
    </citation>
    <scope>NUCLEOTIDE SEQUENCE</scope>
    <source>
        <strain evidence="2">CBS 122367</strain>
    </source>
</reference>
<proteinExistence type="predicted"/>
<evidence type="ECO:0000313" key="3">
    <source>
        <dbReference type="Proteomes" id="UP000799291"/>
    </source>
</evidence>
<evidence type="ECO:0000313" key="2">
    <source>
        <dbReference type="EMBL" id="KAF2677615.1"/>
    </source>
</evidence>
<gene>
    <name evidence="2" type="ORF">K458DRAFT_395883</name>
</gene>
<organism evidence="2 3">
    <name type="scientific">Lentithecium fluviatile CBS 122367</name>
    <dbReference type="NCBI Taxonomy" id="1168545"/>
    <lineage>
        <taxon>Eukaryota</taxon>
        <taxon>Fungi</taxon>
        <taxon>Dikarya</taxon>
        <taxon>Ascomycota</taxon>
        <taxon>Pezizomycotina</taxon>
        <taxon>Dothideomycetes</taxon>
        <taxon>Pleosporomycetidae</taxon>
        <taxon>Pleosporales</taxon>
        <taxon>Massarineae</taxon>
        <taxon>Lentitheciaceae</taxon>
        <taxon>Lentithecium</taxon>
    </lineage>
</organism>
<keyword evidence="3" id="KW-1185">Reference proteome</keyword>